<dbReference type="GO" id="GO:0005739">
    <property type="term" value="C:mitochondrion"/>
    <property type="evidence" value="ECO:0007669"/>
    <property type="project" value="TreeGrafter"/>
</dbReference>
<accession>A0A8H5G627</accession>
<dbReference type="GO" id="GO:0006396">
    <property type="term" value="P:RNA processing"/>
    <property type="evidence" value="ECO:0007669"/>
    <property type="project" value="TreeGrafter"/>
</dbReference>
<feature type="region of interest" description="Disordered" evidence="2">
    <location>
        <begin position="140"/>
        <end position="171"/>
    </location>
</feature>
<dbReference type="InterPro" id="IPR002885">
    <property type="entry name" value="PPR_rpt"/>
</dbReference>
<feature type="region of interest" description="Disordered" evidence="2">
    <location>
        <begin position="1016"/>
        <end position="1041"/>
    </location>
</feature>
<feature type="compositionally biased region" description="Basic and acidic residues" evidence="2">
    <location>
        <begin position="1028"/>
        <end position="1041"/>
    </location>
</feature>
<gene>
    <name evidence="3" type="ORF">D9758_004858</name>
</gene>
<evidence type="ECO:0008006" key="5">
    <source>
        <dbReference type="Google" id="ProtNLM"/>
    </source>
</evidence>
<proteinExistence type="predicted"/>
<dbReference type="Pfam" id="PF12854">
    <property type="entry name" value="PPR_1"/>
    <property type="match status" value="1"/>
</dbReference>
<dbReference type="Gene3D" id="1.25.40.10">
    <property type="entry name" value="Tetratricopeptide repeat domain"/>
    <property type="match status" value="4"/>
</dbReference>
<reference evidence="3 4" key="1">
    <citation type="journal article" date="2020" name="ISME J.">
        <title>Uncovering the hidden diversity of litter-decomposition mechanisms in mushroom-forming fungi.</title>
        <authorList>
            <person name="Floudas D."/>
            <person name="Bentzer J."/>
            <person name="Ahren D."/>
            <person name="Johansson T."/>
            <person name="Persson P."/>
            <person name="Tunlid A."/>
        </authorList>
    </citation>
    <scope>NUCLEOTIDE SEQUENCE [LARGE SCALE GENOMIC DNA]</scope>
    <source>
        <strain evidence="3 4">CBS 291.85</strain>
    </source>
</reference>
<comment type="caution">
    <text evidence="3">The sequence shown here is derived from an EMBL/GenBank/DDBJ whole genome shotgun (WGS) entry which is preliminary data.</text>
</comment>
<feature type="repeat" description="PPR" evidence="1">
    <location>
        <begin position="578"/>
        <end position="612"/>
    </location>
</feature>
<protein>
    <recommendedName>
        <fullName evidence="5">Pentatricopeptide repeat-containing protein</fullName>
    </recommendedName>
</protein>
<dbReference type="PANTHER" id="PTHR47934:SF6">
    <property type="entry name" value="MITOCHONDRIAL GROUP I INTRON SPLICING FACTOR CCM1-RELATED"/>
    <property type="match status" value="1"/>
</dbReference>
<dbReference type="NCBIfam" id="TIGR00756">
    <property type="entry name" value="PPR"/>
    <property type="match status" value="3"/>
</dbReference>
<feature type="repeat" description="PPR" evidence="1">
    <location>
        <begin position="613"/>
        <end position="647"/>
    </location>
</feature>
<evidence type="ECO:0000313" key="3">
    <source>
        <dbReference type="EMBL" id="KAF5359028.1"/>
    </source>
</evidence>
<evidence type="ECO:0000313" key="4">
    <source>
        <dbReference type="Proteomes" id="UP000559256"/>
    </source>
</evidence>
<keyword evidence="4" id="KW-1185">Reference proteome</keyword>
<dbReference type="Proteomes" id="UP000559256">
    <property type="component" value="Unassembled WGS sequence"/>
</dbReference>
<feature type="repeat" description="PPR" evidence="1">
    <location>
        <begin position="762"/>
        <end position="796"/>
    </location>
</feature>
<dbReference type="PANTHER" id="PTHR47934">
    <property type="entry name" value="PENTATRICOPEPTIDE REPEAT-CONTAINING PROTEIN PET309, MITOCHONDRIAL"/>
    <property type="match status" value="1"/>
</dbReference>
<name>A0A8H5G627_9AGAR</name>
<evidence type="ECO:0000256" key="2">
    <source>
        <dbReference type="SAM" id="MobiDB-lite"/>
    </source>
</evidence>
<dbReference type="EMBL" id="JAACJM010000047">
    <property type="protein sequence ID" value="KAF5359028.1"/>
    <property type="molecule type" value="Genomic_DNA"/>
</dbReference>
<dbReference type="Pfam" id="PF13041">
    <property type="entry name" value="PPR_2"/>
    <property type="match status" value="1"/>
</dbReference>
<organism evidence="3 4">
    <name type="scientific">Tetrapyrgos nigripes</name>
    <dbReference type="NCBI Taxonomy" id="182062"/>
    <lineage>
        <taxon>Eukaryota</taxon>
        <taxon>Fungi</taxon>
        <taxon>Dikarya</taxon>
        <taxon>Basidiomycota</taxon>
        <taxon>Agaricomycotina</taxon>
        <taxon>Agaricomycetes</taxon>
        <taxon>Agaricomycetidae</taxon>
        <taxon>Agaricales</taxon>
        <taxon>Marasmiineae</taxon>
        <taxon>Marasmiaceae</taxon>
        <taxon>Tetrapyrgos</taxon>
    </lineage>
</organism>
<dbReference type="GO" id="GO:0007005">
    <property type="term" value="P:mitochondrion organization"/>
    <property type="evidence" value="ECO:0007669"/>
    <property type="project" value="TreeGrafter"/>
</dbReference>
<feature type="compositionally biased region" description="Low complexity" evidence="2">
    <location>
        <begin position="153"/>
        <end position="170"/>
    </location>
</feature>
<dbReference type="Pfam" id="PF01535">
    <property type="entry name" value="PPR"/>
    <property type="match status" value="1"/>
</dbReference>
<dbReference type="Pfam" id="PF13812">
    <property type="entry name" value="PPR_3"/>
    <property type="match status" value="1"/>
</dbReference>
<feature type="region of interest" description="Disordered" evidence="2">
    <location>
        <begin position="1060"/>
        <end position="1083"/>
    </location>
</feature>
<evidence type="ECO:0000256" key="1">
    <source>
        <dbReference type="PROSITE-ProRule" id="PRU00708"/>
    </source>
</evidence>
<dbReference type="AlphaFoldDB" id="A0A8H5G627"/>
<dbReference type="GO" id="GO:0003729">
    <property type="term" value="F:mRNA binding"/>
    <property type="evidence" value="ECO:0007669"/>
    <property type="project" value="TreeGrafter"/>
</dbReference>
<dbReference type="PROSITE" id="PS51375">
    <property type="entry name" value="PPR"/>
    <property type="match status" value="4"/>
</dbReference>
<feature type="repeat" description="PPR" evidence="1">
    <location>
        <begin position="722"/>
        <end position="752"/>
    </location>
</feature>
<sequence length="1196" mass="136710">MLEPVAAVILNTVVLCGRAHPERSAPLQSVVKVMKTTSNRSITSDFFIPKPRRVKGKQRATGDIDDVWHTLFPSECAEWSCRNQYVMAVPKPWRWVMMKEVHPTRDRPSKRPAVQRNVPSIRRHNSSRLFSKRLHPVAQVRHASGMSERDNASDPGSSSSRSSSSSLLDSIEFPNSTSSAERKALYIGRLRRIILVPTEELNVDKAWALYDAVKATGGETSLNVHELLGFCDKILVAAELKYETNLDVDKLYEWSRNLYNVLKPLDERIELQSFYDHWHKCTLARTHALMGKIQEAIVLLDDIRNIAVVYEQSSRAVLVYRSIVSSLYLHNGSPAVVDFVVDHWDYIGSYLWKSNKWHSGGHAEAGHLLRKTAHELIARIERPVSLMVARERLEWDPEKRRILGELLVQSYCMQKLPLSALDVLHEMDSQSISASFSTKLLVVRALVKEDSFGPAKELFASIPDTSLFKYYLQTALYLFAHDGDDARAETYYNKLVDQGWVNEVDVAMLLQAYATQGRTEQVSSLFDSFFPIGEDGKRTNSPSRLHFAVALYAHAQIGDVEGINKWLEELVRAQMSPHMYIFTMILQAFAKRGEMDHVATIITQMREHGHAPNVVTYTTIMTLLANRKDPVGVETLYKRALREGVVPDLRMVTALLNAHVEAGSWKGVIRAFDYINSNPRINIRLTVEVFNTLLKAYVVIGAPFRVVLRLFKKLENTRLKADSYTYALLIQSACDSGRMDIAMEIFHEMDQRADWKNNIQVNVYVMTILMAGYLRTHNRERARAIHDEMRHRKIRLDAITFHTILVAYGNDRSQVGIHIAEDFVKSLATGEDKSWIKPTYGRVTALELIYGPLLRAYEKRKQPEEVERVFQEYLEAGGKPSLGTLTALLDTYRKAFDIEQCVQLWPEIVNLGLKYAGRPEFLHGEEEDASQDRLQANILCVPLSIYIDTLSAAGRHLEIAEVWRTFQVHGFQFDSHNWNHLVIALVRAGEPERAFQILEKVILPYQEQAREILQARDEKPDSPLSFDKSPDSSDTGSHELHTSTFRRFANMKVMSAKIRGMPEFGDTPTTGAEDPTEKDPTDLEEVPDQQIDYVHPLHILHQISPAWNLWRPHHLTLRALLHLLNRLRAGYPVRPIVAGQQAQDEELDSLENRMKARDTLERIYANNPNTIRLLRKIDTQERRRLGEGYDKKYAYV</sequence>
<dbReference type="InterPro" id="IPR011990">
    <property type="entry name" value="TPR-like_helical_dom_sf"/>
</dbReference>
<dbReference type="InterPro" id="IPR051114">
    <property type="entry name" value="Mito_RNA_Proc_CCM1"/>
</dbReference>
<dbReference type="OrthoDB" id="185373at2759"/>